<evidence type="ECO:0000313" key="9">
    <source>
        <dbReference type="Proteomes" id="UP000501989"/>
    </source>
</evidence>
<dbReference type="InterPro" id="IPR049870">
    <property type="entry name" value="BvgS-like_periplasmic1"/>
</dbReference>
<evidence type="ECO:0000256" key="2">
    <source>
        <dbReference type="ARBA" id="ARBA00022729"/>
    </source>
</evidence>
<keyword evidence="2" id="KW-0732">Signal</keyword>
<dbReference type="GO" id="GO:0005886">
    <property type="term" value="C:plasma membrane"/>
    <property type="evidence" value="ECO:0007669"/>
    <property type="project" value="UniProtKB-SubCell"/>
</dbReference>
<dbReference type="Gene3D" id="3.30.450.20">
    <property type="entry name" value="PAS domain"/>
    <property type="match status" value="1"/>
</dbReference>
<evidence type="ECO:0000256" key="3">
    <source>
        <dbReference type="ARBA" id="ARBA00022741"/>
    </source>
</evidence>
<dbReference type="InterPro" id="IPR001638">
    <property type="entry name" value="Solute-binding_3/MltF_N"/>
</dbReference>
<keyword evidence="4" id="KW-0418">Kinase</keyword>
<dbReference type="PROSITE" id="PS50112">
    <property type="entry name" value="PAS"/>
    <property type="match status" value="1"/>
</dbReference>
<dbReference type="Pfam" id="PF08448">
    <property type="entry name" value="PAS_4"/>
    <property type="match status" value="1"/>
</dbReference>
<dbReference type="NCBIfam" id="TIGR00229">
    <property type="entry name" value="sensory_box"/>
    <property type="match status" value="1"/>
</dbReference>
<feature type="domain" description="PAC" evidence="7">
    <location>
        <begin position="656"/>
        <end position="708"/>
    </location>
</feature>
<dbReference type="InterPro" id="IPR000014">
    <property type="entry name" value="PAS"/>
</dbReference>
<dbReference type="EMBL" id="CP053746">
    <property type="protein sequence ID" value="QKF51539.1"/>
    <property type="molecule type" value="Genomic_DNA"/>
</dbReference>
<evidence type="ECO:0000259" key="6">
    <source>
        <dbReference type="PROSITE" id="PS50112"/>
    </source>
</evidence>
<feature type="domain" description="PAS" evidence="6">
    <location>
        <begin position="582"/>
        <end position="654"/>
    </location>
</feature>
<evidence type="ECO:0000256" key="5">
    <source>
        <dbReference type="SAM" id="Phobius"/>
    </source>
</evidence>
<dbReference type="GO" id="GO:0004673">
    <property type="term" value="F:protein histidine kinase activity"/>
    <property type="evidence" value="ECO:0007669"/>
    <property type="project" value="UniProtKB-EC"/>
</dbReference>
<dbReference type="SMART" id="SM00091">
    <property type="entry name" value="PAS"/>
    <property type="match status" value="1"/>
</dbReference>
<dbReference type="SUPFAM" id="SSF55785">
    <property type="entry name" value="PYP-like sensor domain (PAS domain)"/>
    <property type="match status" value="1"/>
</dbReference>
<dbReference type="KEGG" id="pgg:FX982_02501"/>
<evidence type="ECO:0000259" key="7">
    <source>
        <dbReference type="PROSITE" id="PS50113"/>
    </source>
</evidence>
<dbReference type="PANTHER" id="PTHR35936">
    <property type="entry name" value="MEMBRANE-BOUND LYTIC MUREIN TRANSGLYCOSYLASE F"/>
    <property type="match status" value="1"/>
</dbReference>
<evidence type="ECO:0000313" key="8">
    <source>
        <dbReference type="EMBL" id="QKF51539.1"/>
    </source>
</evidence>
<dbReference type="CDD" id="cd13705">
    <property type="entry name" value="PBP2_BvgS_D1"/>
    <property type="match status" value="1"/>
</dbReference>
<feature type="transmembrane region" description="Helical" evidence="5">
    <location>
        <begin position="543"/>
        <end position="562"/>
    </location>
</feature>
<sequence>MVVKHFYSTVFNGRHLDFGPALWAVLLLVCLYSRVGHTSENLPFALGAPFLAQQPLALDDADRQWLDARKVLRVGISVADHEPVDITADRNRYQGISADYLSVVTARLGIPTHVQGFAKRAHAVDALLAGEIDVLTSASGFERNTAGLAFTPEYVPDRAVVVGRGNDIGLKPSLENKRVLLLDGYADAAVVQRTYPKSEIVLAPTLYSAMEALAHEDADALIANELMVQSYSVLRPYLGLQIKFDSLLPPVGFSFAFREQEPKLLQLFGLALADMDESLNREIHGRWTVGLGADPDHRQVSFSAGEQLWIRKHPRVIVASTQHPPYVYKDARGRWVGLNVDLLSRISRLTGLQFVYEDAASTHALLETLADGGAHMNTTLAENPARKKLLDFTYAFGGNSWVFLLRADSDASLQLSDMAGKVLALPAQHALLEFIQKRYPDIRLRLVPTYAEARQLVEEGEADATLQNEAGAWISPGELKVGRSVEGLWSPDRFSVVKTHPELLSILNKALEEFPVAEMRAIRLKWLGAGAVPPSVWNRIPAWIYWVMSVSLLLGIVSLAWSSRLKFQIHQRQRAEEQLGDQLAFKRTLLNSIPNPIYVRDLQGRLIACNRSYEESFGIGYEQLQGRRLIDVDLVPGDLAEQMHADYMKLLDTQQPAFTERTLTLAGRQIHAWQWAVPYHRGDGQLHGLLGGWIDISERKRLESELRDARTAAEEAAGQLRALLDGIGQAKAPEE</sequence>
<comment type="similarity">
    <text evidence="1">Belongs to the bacterial solute-binding protein 3 family.</text>
</comment>
<keyword evidence="9" id="KW-1185">Reference proteome</keyword>
<dbReference type="CDD" id="cd13707">
    <property type="entry name" value="PBP2_BvgS_D2"/>
    <property type="match status" value="1"/>
</dbReference>
<dbReference type="InterPro" id="IPR035965">
    <property type="entry name" value="PAS-like_dom_sf"/>
</dbReference>
<dbReference type="Gene3D" id="3.40.190.10">
    <property type="entry name" value="Periplasmic binding protein-like II"/>
    <property type="match status" value="4"/>
</dbReference>
<dbReference type="EC" id="2.7.13.3" evidence="8"/>
<evidence type="ECO:0000256" key="4">
    <source>
        <dbReference type="ARBA" id="ARBA00022777"/>
    </source>
</evidence>
<name>A0A6M8M9T4_9PSED</name>
<gene>
    <name evidence="8" type="ORF">FX982_02501</name>
</gene>
<dbReference type="CDD" id="cd00130">
    <property type="entry name" value="PAS"/>
    <property type="match status" value="1"/>
</dbReference>
<dbReference type="PROSITE" id="PS50113">
    <property type="entry name" value="PAC"/>
    <property type="match status" value="1"/>
</dbReference>
<protein>
    <submittedName>
        <fullName evidence="8">Virulence sensor protein BvgS</fullName>
        <ecNumber evidence="8">2.7.13.3</ecNumber>
    </submittedName>
</protein>
<organism evidence="8 9">
    <name type="scientific">Pseudomonas graminis</name>
    <dbReference type="NCBI Taxonomy" id="158627"/>
    <lineage>
        <taxon>Bacteria</taxon>
        <taxon>Pseudomonadati</taxon>
        <taxon>Pseudomonadota</taxon>
        <taxon>Gammaproteobacteria</taxon>
        <taxon>Pseudomonadales</taxon>
        <taxon>Pseudomonadaceae</taxon>
        <taxon>Pseudomonas</taxon>
    </lineage>
</organism>
<dbReference type="GO" id="GO:0005524">
    <property type="term" value="F:ATP binding"/>
    <property type="evidence" value="ECO:0007669"/>
    <property type="project" value="UniProtKB-KW"/>
</dbReference>
<reference evidence="9" key="1">
    <citation type="submission" date="2019-12" db="EMBL/GenBank/DDBJ databases">
        <title>Endophytic bacteria associated with Panax ginseng seedlings.</title>
        <authorList>
            <person name="Park J.M."/>
            <person name="Shin R."/>
            <person name="Jo S.H."/>
        </authorList>
    </citation>
    <scope>NUCLEOTIDE SEQUENCE [LARGE SCALE GENOMIC DNA]</scope>
    <source>
        <strain evidence="9">PgKB30</strain>
    </source>
</reference>
<keyword evidence="5" id="KW-1133">Transmembrane helix</keyword>
<keyword evidence="8" id="KW-0808">Transferase</keyword>
<dbReference type="AlphaFoldDB" id="A0A6M8M9T4"/>
<dbReference type="SUPFAM" id="SSF53850">
    <property type="entry name" value="Periplasmic binding protein-like II"/>
    <property type="match status" value="2"/>
</dbReference>
<proteinExistence type="inferred from homology"/>
<accession>A0A6M8M9T4</accession>
<dbReference type="SMART" id="SM00062">
    <property type="entry name" value="PBPb"/>
    <property type="match status" value="2"/>
</dbReference>
<keyword evidence="3" id="KW-0547">Nucleotide-binding</keyword>
<keyword evidence="5" id="KW-0472">Membrane</keyword>
<dbReference type="InterPro" id="IPR049871">
    <property type="entry name" value="BvgS-like_periplasmic2"/>
</dbReference>
<dbReference type="Pfam" id="PF00497">
    <property type="entry name" value="SBP_bac_3"/>
    <property type="match status" value="2"/>
</dbReference>
<evidence type="ECO:0000256" key="1">
    <source>
        <dbReference type="ARBA" id="ARBA00010333"/>
    </source>
</evidence>
<dbReference type="InterPro" id="IPR013656">
    <property type="entry name" value="PAS_4"/>
</dbReference>
<dbReference type="InterPro" id="IPR000700">
    <property type="entry name" value="PAS-assoc_C"/>
</dbReference>
<keyword evidence="5" id="KW-0812">Transmembrane</keyword>
<dbReference type="Proteomes" id="UP000501989">
    <property type="component" value="Chromosome"/>
</dbReference>